<gene>
    <name evidence="2" type="ORF">Pcinc_031588</name>
</gene>
<dbReference type="Proteomes" id="UP001286313">
    <property type="component" value="Unassembled WGS sequence"/>
</dbReference>
<feature type="compositionally biased region" description="Basic and acidic residues" evidence="1">
    <location>
        <begin position="1"/>
        <end position="18"/>
    </location>
</feature>
<dbReference type="EMBL" id="JAWQEG010004212">
    <property type="protein sequence ID" value="KAK3862564.1"/>
    <property type="molecule type" value="Genomic_DNA"/>
</dbReference>
<evidence type="ECO:0000256" key="1">
    <source>
        <dbReference type="SAM" id="MobiDB-lite"/>
    </source>
</evidence>
<sequence>MRRQMDRSEEINGQDDRSGGGAWYWPKNGEPSVVDNIAKILVEGNVTYMRRDEENKITQRKARNTSDGLEGNATHRFSREPSRQSPRATVLESQVTWLILGSVWAPC</sequence>
<evidence type="ECO:0000313" key="2">
    <source>
        <dbReference type="EMBL" id="KAK3862564.1"/>
    </source>
</evidence>
<organism evidence="2 3">
    <name type="scientific">Petrolisthes cinctipes</name>
    <name type="common">Flat porcelain crab</name>
    <dbReference type="NCBI Taxonomy" id="88211"/>
    <lineage>
        <taxon>Eukaryota</taxon>
        <taxon>Metazoa</taxon>
        <taxon>Ecdysozoa</taxon>
        <taxon>Arthropoda</taxon>
        <taxon>Crustacea</taxon>
        <taxon>Multicrustacea</taxon>
        <taxon>Malacostraca</taxon>
        <taxon>Eumalacostraca</taxon>
        <taxon>Eucarida</taxon>
        <taxon>Decapoda</taxon>
        <taxon>Pleocyemata</taxon>
        <taxon>Anomura</taxon>
        <taxon>Galatheoidea</taxon>
        <taxon>Porcellanidae</taxon>
        <taxon>Petrolisthes</taxon>
    </lineage>
</organism>
<reference evidence="2" key="1">
    <citation type="submission" date="2023-10" db="EMBL/GenBank/DDBJ databases">
        <title>Genome assemblies of two species of porcelain crab, Petrolisthes cinctipes and Petrolisthes manimaculis (Anomura: Porcellanidae).</title>
        <authorList>
            <person name="Angst P."/>
        </authorList>
    </citation>
    <scope>NUCLEOTIDE SEQUENCE</scope>
    <source>
        <strain evidence="2">PB745_01</strain>
        <tissue evidence="2">Gill</tissue>
    </source>
</reference>
<dbReference type="AlphaFoldDB" id="A0AAE1EWA9"/>
<feature type="region of interest" description="Disordered" evidence="1">
    <location>
        <begin position="1"/>
        <end position="29"/>
    </location>
</feature>
<proteinExistence type="predicted"/>
<name>A0AAE1EWA9_PETCI</name>
<feature type="region of interest" description="Disordered" evidence="1">
    <location>
        <begin position="52"/>
        <end position="88"/>
    </location>
</feature>
<protein>
    <submittedName>
        <fullName evidence="2">Uncharacterized protein</fullName>
    </submittedName>
</protein>
<keyword evidence="3" id="KW-1185">Reference proteome</keyword>
<evidence type="ECO:0000313" key="3">
    <source>
        <dbReference type="Proteomes" id="UP001286313"/>
    </source>
</evidence>
<comment type="caution">
    <text evidence="2">The sequence shown here is derived from an EMBL/GenBank/DDBJ whole genome shotgun (WGS) entry which is preliminary data.</text>
</comment>
<accession>A0AAE1EWA9</accession>